<feature type="domain" description="Nudix hydrolase" evidence="5">
    <location>
        <begin position="2"/>
        <end position="146"/>
    </location>
</feature>
<name>A0ABY3LIB9_9GAMM</name>
<dbReference type="Pfam" id="PF00293">
    <property type="entry name" value="NUDIX"/>
    <property type="match status" value="1"/>
</dbReference>
<dbReference type="PROSITE" id="PS00893">
    <property type="entry name" value="NUDIX_BOX"/>
    <property type="match status" value="1"/>
</dbReference>
<keyword evidence="2 4" id="KW-0378">Hydrolase</keyword>
<dbReference type="EMBL" id="RCNL01000002">
    <property type="protein sequence ID" value="TXL79964.1"/>
    <property type="molecule type" value="Genomic_DNA"/>
</dbReference>
<dbReference type="SUPFAM" id="SSF55811">
    <property type="entry name" value="Nudix"/>
    <property type="match status" value="1"/>
</dbReference>
<sequence>MRTRKSARLLIMNALNQVLLFRFRHESDALAGRVYWATPGGGVETGETFEQAALRELREETGINVDSVGQPLTERTFEMTLPSGEVVLAHERFYLIKTGDENISTGGWTDNEKTVIANYHWWDLNELINTDDIVYPSNIPDICSIPDEL</sequence>
<evidence type="ECO:0000256" key="3">
    <source>
        <dbReference type="ARBA" id="ARBA00022842"/>
    </source>
</evidence>
<gene>
    <name evidence="6" type="ORF">D9O29_06790</name>
</gene>
<keyword evidence="7" id="KW-1185">Reference proteome</keyword>
<evidence type="ECO:0000259" key="5">
    <source>
        <dbReference type="PROSITE" id="PS51462"/>
    </source>
</evidence>
<evidence type="ECO:0000313" key="7">
    <source>
        <dbReference type="Proteomes" id="UP000426772"/>
    </source>
</evidence>
<dbReference type="PROSITE" id="PS51462">
    <property type="entry name" value="NUDIX"/>
    <property type="match status" value="1"/>
</dbReference>
<dbReference type="PRINTS" id="PR00502">
    <property type="entry name" value="NUDIXFAMILY"/>
</dbReference>
<dbReference type="Proteomes" id="UP000426772">
    <property type="component" value="Unassembled WGS sequence"/>
</dbReference>
<organism evidence="6 7">
    <name type="scientific">Pantoea vagans</name>
    <dbReference type="NCBI Taxonomy" id="470934"/>
    <lineage>
        <taxon>Bacteria</taxon>
        <taxon>Pseudomonadati</taxon>
        <taxon>Pseudomonadota</taxon>
        <taxon>Gammaproteobacteria</taxon>
        <taxon>Enterobacterales</taxon>
        <taxon>Erwiniaceae</taxon>
        <taxon>Pantoea</taxon>
    </lineage>
</organism>
<comment type="caution">
    <text evidence="6">The sequence shown here is derived from an EMBL/GenBank/DDBJ whole genome shotgun (WGS) entry which is preliminary data.</text>
</comment>
<proteinExistence type="inferred from homology"/>
<evidence type="ECO:0000313" key="6">
    <source>
        <dbReference type="EMBL" id="TXL79964.1"/>
    </source>
</evidence>
<dbReference type="PANTHER" id="PTHR43046:SF12">
    <property type="entry name" value="GDP-MANNOSE MANNOSYL HYDROLASE"/>
    <property type="match status" value="1"/>
</dbReference>
<dbReference type="InterPro" id="IPR015797">
    <property type="entry name" value="NUDIX_hydrolase-like_dom_sf"/>
</dbReference>
<dbReference type="InterPro" id="IPR020084">
    <property type="entry name" value="NUDIX_hydrolase_CS"/>
</dbReference>
<evidence type="ECO:0000256" key="1">
    <source>
        <dbReference type="ARBA" id="ARBA00001946"/>
    </source>
</evidence>
<dbReference type="RefSeq" id="WP_147788867.1">
    <property type="nucleotide sequence ID" value="NZ_CP171466.1"/>
</dbReference>
<dbReference type="CDD" id="cd04685">
    <property type="entry name" value="NUDIX_Hydrolase"/>
    <property type="match status" value="1"/>
</dbReference>
<dbReference type="Gene3D" id="3.90.79.10">
    <property type="entry name" value="Nucleoside Triphosphate Pyrophosphohydrolase"/>
    <property type="match status" value="1"/>
</dbReference>
<dbReference type="InterPro" id="IPR020476">
    <property type="entry name" value="Nudix_hydrolase"/>
</dbReference>
<comment type="similarity">
    <text evidence="4">Belongs to the Nudix hydrolase family.</text>
</comment>
<comment type="cofactor">
    <cofactor evidence="1">
        <name>Mg(2+)</name>
        <dbReference type="ChEBI" id="CHEBI:18420"/>
    </cofactor>
</comment>
<evidence type="ECO:0000256" key="2">
    <source>
        <dbReference type="ARBA" id="ARBA00022801"/>
    </source>
</evidence>
<reference evidence="6 7" key="1">
    <citation type="submission" date="2018-10" db="EMBL/GenBank/DDBJ databases">
        <title>Draft genome sequence of Pantoea vagans isolated from corpses of the sugarcane aphid Melanaphis sacchari Zehntner.</title>
        <authorList>
            <person name="Toledo E."/>
            <person name="Pena G."/>
            <person name="Lozano L."/>
        </authorList>
    </citation>
    <scope>NUCLEOTIDE SEQUENCE [LARGE SCALE GENOMIC DNA]</scope>
    <source>
        <strain evidence="6 7">ET-90</strain>
    </source>
</reference>
<accession>A0ABY3LIB9</accession>
<protein>
    <submittedName>
        <fullName evidence="6">NUDIX domain-containing protein</fullName>
    </submittedName>
</protein>
<evidence type="ECO:0000256" key="4">
    <source>
        <dbReference type="RuleBase" id="RU003476"/>
    </source>
</evidence>
<dbReference type="PANTHER" id="PTHR43046">
    <property type="entry name" value="GDP-MANNOSE MANNOSYL HYDROLASE"/>
    <property type="match status" value="1"/>
</dbReference>
<dbReference type="InterPro" id="IPR000086">
    <property type="entry name" value="NUDIX_hydrolase_dom"/>
</dbReference>
<keyword evidence="3" id="KW-0460">Magnesium</keyword>